<dbReference type="InterPro" id="IPR018310">
    <property type="entry name" value="Put_endonuclease_Z1-dom"/>
</dbReference>
<evidence type="ECO:0000313" key="3">
    <source>
        <dbReference type="Proteomes" id="UP000279384"/>
    </source>
</evidence>
<dbReference type="SUPFAM" id="SSF52540">
    <property type="entry name" value="P-loop containing nucleoside triphosphate hydrolases"/>
    <property type="match status" value="1"/>
</dbReference>
<comment type="caution">
    <text evidence="2">The sequence shown here is derived from an EMBL/GenBank/DDBJ whole genome shotgun (WGS) entry which is preliminary data.</text>
</comment>
<dbReference type="Gene3D" id="3.40.50.300">
    <property type="entry name" value="P-loop containing nucleotide triphosphate hydrolases"/>
    <property type="match status" value="1"/>
</dbReference>
<dbReference type="InterPro" id="IPR027417">
    <property type="entry name" value="P-loop_NTPase"/>
</dbReference>
<dbReference type="AlphaFoldDB" id="A0A495BA38"/>
<dbReference type="RefSeq" id="WP_170152138.1">
    <property type="nucleotide sequence ID" value="NZ_RBID01000015.1"/>
</dbReference>
<proteinExistence type="predicted"/>
<reference evidence="2 3" key="1">
    <citation type="submission" date="2018-10" db="EMBL/GenBank/DDBJ databases">
        <title>Genomic Encyclopedia of Type Strains, Phase IV (KMG-IV): sequencing the most valuable type-strain genomes for metagenomic binning, comparative biology and taxonomic classification.</title>
        <authorList>
            <person name="Goeker M."/>
        </authorList>
    </citation>
    <scope>NUCLEOTIDE SEQUENCE [LARGE SCALE GENOMIC DNA]</scope>
    <source>
        <strain evidence="2 3">DSM 3303</strain>
    </source>
</reference>
<name>A0A495BA38_VOGIN</name>
<accession>A0A495BA38</accession>
<organism evidence="2 3">
    <name type="scientific">Vogesella indigofera</name>
    <name type="common">Pseudomonas indigofera</name>
    <dbReference type="NCBI Taxonomy" id="45465"/>
    <lineage>
        <taxon>Bacteria</taxon>
        <taxon>Pseudomonadati</taxon>
        <taxon>Pseudomonadota</taxon>
        <taxon>Betaproteobacteria</taxon>
        <taxon>Neisseriales</taxon>
        <taxon>Chromobacteriaceae</taxon>
        <taxon>Vogesella</taxon>
    </lineage>
</organism>
<dbReference type="Pfam" id="PF10593">
    <property type="entry name" value="Z1"/>
    <property type="match status" value="1"/>
</dbReference>
<sequence length="911" mass="101657">MLSDNAKRLEAAVMTTLTLDSIPTEEQVASLARQLRAIPPYAVDDEEFAAVIRRLHTSLRISMGLGNVVREDHAPWVSSRRAEIDPFYARRYFLYLKQQGWPAGVLGSLDKVTDEILDVLGNPASEAGWPRRGLVMGDVQSGKTSNYTGLICKAADAGYKLVILLTGTLESLRRQTQERLDSGFVGLDSSGVITRQRKRRDVGVGVLNGARSAGVFTSTLVDFRADTINHLGFRLNAFNEPVLLVVKKNKKILENLTRWLKDYNADQSGSIDSPLLVIDDEADNASVNTNPEKATAINHAIRELLKVFPRSSYVGFTATPFANVFIHPETEDEMLGDDLFPKDFIYALDAPSNYIGAQKIFSAEDEASSPLRPIFDAEIIFPAGHKAGHPVSELPESLTRAVNCFLLANATMDLRKGCPRHRSMLVNVSHFTLVQDQVRQLLDEYVRTVREDVRSYSRLSLAESLRNPTMATLHDLFNDEYGHIGIRWTDVAACLSAAVMPVEVRAVNQKSGAASLDYQAYKENGLRVIAVGGNSLSRGLTLEGLCVSYFYRTTKMYDALLQMGRWFGYRDGYADICRIWMSDETSNWYGHIADATEELRREIRRMQLAGLKPIDFGLKVRSSPEALPLLITARNKMRHSEEIEKVISISNEAMETYRLKSDPPTIAINAQAGLRLIDALQKNHAEKYCPDSRNPLWLAVPKSEIVDLLKSYSVHPMLVSFNAEDIAGFVAEAGHDCLATWDVVIPQGNGQQPLRLADGLEISPQKRAVALDPSTRSILVNEKKMRVGSRGVEKYGLTEEQIRQAEARFYADPKNEESSVSDATYRGARIRPLLALHFLDGFVRNGADKEGTSLDTAGHPLLALGLSFPRFNDSDNGERIRYRVNMVEWHNNYEIRLEEEGDDEEDVMNDA</sequence>
<dbReference type="EMBL" id="RBID01000015">
    <property type="protein sequence ID" value="RKQ57836.1"/>
    <property type="molecule type" value="Genomic_DNA"/>
</dbReference>
<dbReference type="Proteomes" id="UP000279384">
    <property type="component" value="Unassembled WGS sequence"/>
</dbReference>
<protein>
    <submittedName>
        <fullName evidence="2">Z1 domain-containing protein</fullName>
    </submittedName>
</protein>
<feature type="domain" description="Putative endonuclease Z1" evidence="1">
    <location>
        <begin position="397"/>
        <end position="626"/>
    </location>
</feature>
<evidence type="ECO:0000259" key="1">
    <source>
        <dbReference type="Pfam" id="PF10593"/>
    </source>
</evidence>
<evidence type="ECO:0000313" key="2">
    <source>
        <dbReference type="EMBL" id="RKQ57836.1"/>
    </source>
</evidence>
<gene>
    <name evidence="2" type="ORF">C8E02_2135</name>
</gene>